<dbReference type="PANTHER" id="PTHR24421:SF58">
    <property type="entry name" value="SIGNAL TRANSDUCTION HISTIDINE-PROTEIN KINASE_PHOSPHATASE UHPB"/>
    <property type="match status" value="1"/>
</dbReference>
<dbReference type="InterPro" id="IPR050482">
    <property type="entry name" value="Sensor_HK_TwoCompSys"/>
</dbReference>
<dbReference type="Pfam" id="PF02518">
    <property type="entry name" value="HATPase_c"/>
    <property type="match status" value="1"/>
</dbReference>
<dbReference type="InterPro" id="IPR011712">
    <property type="entry name" value="Sig_transdc_His_kin_sub3_dim/P"/>
</dbReference>
<dbReference type="Gene3D" id="3.30.565.10">
    <property type="entry name" value="Histidine kinase-like ATPase, C-terminal domain"/>
    <property type="match status" value="1"/>
</dbReference>
<dbReference type="Proteomes" id="UP001596270">
    <property type="component" value="Unassembled WGS sequence"/>
</dbReference>
<keyword evidence="3" id="KW-0902">Two-component regulatory system</keyword>
<feature type="domain" description="PAS" evidence="4">
    <location>
        <begin position="1"/>
        <end position="68"/>
    </location>
</feature>
<gene>
    <name evidence="5" type="ORF">ACFQND_10765</name>
</gene>
<evidence type="ECO:0000256" key="2">
    <source>
        <dbReference type="ARBA" id="ARBA00022777"/>
    </source>
</evidence>
<dbReference type="CDD" id="cd00130">
    <property type="entry name" value="PAS"/>
    <property type="match status" value="1"/>
</dbReference>
<protein>
    <submittedName>
        <fullName evidence="5">ATP-binding protein</fullName>
    </submittedName>
</protein>
<keyword evidence="5" id="KW-0067">ATP-binding</keyword>
<accession>A0ABW1TXW2</accession>
<dbReference type="RefSeq" id="WP_377413398.1">
    <property type="nucleotide sequence ID" value="NZ_JBHSRS010000018.1"/>
</dbReference>
<reference evidence="6" key="1">
    <citation type="journal article" date="2019" name="Int. J. Syst. Evol. Microbiol.">
        <title>The Global Catalogue of Microorganisms (GCM) 10K type strain sequencing project: providing services to taxonomists for standard genome sequencing and annotation.</title>
        <authorList>
            <consortium name="The Broad Institute Genomics Platform"/>
            <consortium name="The Broad Institute Genome Sequencing Center for Infectious Disease"/>
            <person name="Wu L."/>
            <person name="Ma J."/>
        </authorList>
    </citation>
    <scope>NUCLEOTIDE SEQUENCE [LARGE SCALE GENOMIC DNA]</scope>
    <source>
        <strain evidence="6">CCUG 39402</strain>
    </source>
</reference>
<keyword evidence="2" id="KW-0418">Kinase</keyword>
<organism evidence="5 6">
    <name type="scientific">Polaromonas aquatica</name>
    <dbReference type="NCBI Taxonomy" id="332657"/>
    <lineage>
        <taxon>Bacteria</taxon>
        <taxon>Pseudomonadati</taxon>
        <taxon>Pseudomonadota</taxon>
        <taxon>Betaproteobacteria</taxon>
        <taxon>Burkholderiales</taxon>
        <taxon>Comamonadaceae</taxon>
        <taxon>Polaromonas</taxon>
    </lineage>
</organism>
<keyword evidence="1" id="KW-0808">Transferase</keyword>
<evidence type="ECO:0000313" key="5">
    <source>
        <dbReference type="EMBL" id="MFC6281713.1"/>
    </source>
</evidence>
<dbReference type="InterPro" id="IPR013767">
    <property type="entry name" value="PAS_fold"/>
</dbReference>
<dbReference type="InterPro" id="IPR036890">
    <property type="entry name" value="HATPase_C_sf"/>
</dbReference>
<dbReference type="SUPFAM" id="SSF55874">
    <property type="entry name" value="ATPase domain of HSP90 chaperone/DNA topoisomerase II/histidine kinase"/>
    <property type="match status" value="1"/>
</dbReference>
<evidence type="ECO:0000256" key="1">
    <source>
        <dbReference type="ARBA" id="ARBA00022679"/>
    </source>
</evidence>
<dbReference type="Gene3D" id="3.30.450.20">
    <property type="entry name" value="PAS domain"/>
    <property type="match status" value="1"/>
</dbReference>
<evidence type="ECO:0000313" key="6">
    <source>
        <dbReference type="Proteomes" id="UP001596270"/>
    </source>
</evidence>
<keyword evidence="6" id="KW-1185">Reference proteome</keyword>
<comment type="caution">
    <text evidence="5">The sequence shown here is derived from an EMBL/GenBank/DDBJ whole genome shotgun (WGS) entry which is preliminary data.</text>
</comment>
<dbReference type="PANTHER" id="PTHR24421">
    <property type="entry name" value="NITRATE/NITRITE SENSOR PROTEIN NARX-RELATED"/>
    <property type="match status" value="1"/>
</dbReference>
<name>A0ABW1TXW2_9BURK</name>
<dbReference type="SMART" id="SM00387">
    <property type="entry name" value="HATPase_c"/>
    <property type="match status" value="1"/>
</dbReference>
<dbReference type="EMBL" id="JBHSRS010000018">
    <property type="protein sequence ID" value="MFC6281713.1"/>
    <property type="molecule type" value="Genomic_DNA"/>
</dbReference>
<dbReference type="InterPro" id="IPR035965">
    <property type="entry name" value="PAS-like_dom_sf"/>
</dbReference>
<keyword evidence="5" id="KW-0547">Nucleotide-binding</keyword>
<evidence type="ECO:0000259" key="4">
    <source>
        <dbReference type="PROSITE" id="PS50112"/>
    </source>
</evidence>
<dbReference type="CDD" id="cd16917">
    <property type="entry name" value="HATPase_UhpB-NarQ-NarX-like"/>
    <property type="match status" value="1"/>
</dbReference>
<dbReference type="InterPro" id="IPR003594">
    <property type="entry name" value="HATPase_dom"/>
</dbReference>
<dbReference type="NCBIfam" id="TIGR00229">
    <property type="entry name" value="sensory_box"/>
    <property type="match status" value="1"/>
</dbReference>
<evidence type="ECO:0000256" key="3">
    <source>
        <dbReference type="ARBA" id="ARBA00023012"/>
    </source>
</evidence>
<dbReference type="SUPFAM" id="SSF55785">
    <property type="entry name" value="PYP-like sensor domain (PAS domain)"/>
    <property type="match status" value="1"/>
</dbReference>
<sequence>MLQAMIEGIQAGVMISDELGVLYTNPEFGRLLGYGPGETLEGMRVVDLIAESDLPLAMQRRKAVAAGRRIPTGWVKFKDKSGEPVQMMQSLSRMFWRGQWYFTTAVNRASDQDLLSIQIRKTRARYERLLVAELEKQQSAIARELHDSLGSELAGISLMLGGLKAFRPEDAALLARLDGVLDQLEAAVEITRSLARGLMPVDTHAGAFWRALEKLASDWTLLKGVPCEFRMYGEFDNVPAETGTHLYRIAQEAIANALRHGKATLIRLRLTDIVPDLMLEIEDNGAGFHAAITSAMHSGGVGLRSMMARAKTIGGHIEFSSVQPVGSCVRVIWPSDPSVRSIRFEHD</sequence>
<dbReference type="Pfam" id="PF07730">
    <property type="entry name" value="HisKA_3"/>
    <property type="match status" value="1"/>
</dbReference>
<dbReference type="InterPro" id="IPR000014">
    <property type="entry name" value="PAS"/>
</dbReference>
<dbReference type="GO" id="GO:0005524">
    <property type="term" value="F:ATP binding"/>
    <property type="evidence" value="ECO:0007669"/>
    <property type="project" value="UniProtKB-KW"/>
</dbReference>
<dbReference type="PROSITE" id="PS50112">
    <property type="entry name" value="PAS"/>
    <property type="match status" value="1"/>
</dbReference>
<dbReference type="Pfam" id="PF00989">
    <property type="entry name" value="PAS"/>
    <property type="match status" value="1"/>
</dbReference>
<proteinExistence type="predicted"/>
<dbReference type="Gene3D" id="1.20.5.1930">
    <property type="match status" value="1"/>
</dbReference>